<dbReference type="PANTHER" id="PTHR35005:SF1">
    <property type="entry name" value="2-AMINO-5-FORMYLAMINO-6-RIBOSYLAMINOPYRIMIDIN-4(3H)-ONE 5'-MONOPHOSPHATE DEFORMYLASE"/>
    <property type="match status" value="1"/>
</dbReference>
<dbReference type="GO" id="GO:0016811">
    <property type="term" value="F:hydrolase activity, acting on carbon-nitrogen (but not peptide) bonds, in linear amides"/>
    <property type="evidence" value="ECO:0007669"/>
    <property type="project" value="TreeGrafter"/>
</dbReference>
<dbReference type="InterPro" id="IPR024087">
    <property type="entry name" value="Creatininase-like_sf"/>
</dbReference>
<dbReference type="GO" id="GO:0047789">
    <property type="term" value="F:creatininase activity"/>
    <property type="evidence" value="ECO:0007669"/>
    <property type="project" value="UniProtKB-EC"/>
</dbReference>
<comment type="cofactor">
    <cofactor evidence="1">
        <name>Zn(2+)</name>
        <dbReference type="ChEBI" id="CHEBI:29105"/>
    </cofactor>
</comment>
<dbReference type="EMBL" id="PVXL01000067">
    <property type="protein sequence ID" value="PRR70056.1"/>
    <property type="molecule type" value="Genomic_DNA"/>
</dbReference>
<keyword evidence="2" id="KW-0479">Metal-binding</keyword>
<evidence type="ECO:0000256" key="5">
    <source>
        <dbReference type="ARBA" id="ARBA00024029"/>
    </source>
</evidence>
<dbReference type="RefSeq" id="WP_054935430.1">
    <property type="nucleotide sequence ID" value="NZ_PVXL01000067.1"/>
</dbReference>
<dbReference type="SUPFAM" id="SSF102215">
    <property type="entry name" value="Creatininase"/>
    <property type="match status" value="1"/>
</dbReference>
<name>A0A9X7J0U9_9FIRM</name>
<reference evidence="6 7" key="1">
    <citation type="submission" date="2018-03" db="EMBL/GenBank/DDBJ databases">
        <title>Genome sequence of Moorella stamsii DSM 26217.</title>
        <authorList>
            <person name="Poehlein A."/>
            <person name="Daniel R."/>
        </authorList>
    </citation>
    <scope>NUCLEOTIDE SEQUENCE [LARGE SCALE GENOMIC DNA]</scope>
    <source>
        <strain evidence="7">DSM 26217</strain>
    </source>
</reference>
<organism evidence="6 7">
    <name type="scientific">Neomoorella stamsii</name>
    <dbReference type="NCBI Taxonomy" id="1266720"/>
    <lineage>
        <taxon>Bacteria</taxon>
        <taxon>Bacillati</taxon>
        <taxon>Bacillota</taxon>
        <taxon>Clostridia</taxon>
        <taxon>Neomoorellales</taxon>
        <taxon>Neomoorellaceae</taxon>
        <taxon>Neomoorella</taxon>
    </lineage>
</organism>
<dbReference type="PANTHER" id="PTHR35005">
    <property type="entry name" value="3-DEHYDRO-SCYLLO-INOSOSE HYDROLASE"/>
    <property type="match status" value="1"/>
</dbReference>
<evidence type="ECO:0000256" key="4">
    <source>
        <dbReference type="ARBA" id="ARBA00022833"/>
    </source>
</evidence>
<comment type="caution">
    <text evidence="6">The sequence shown here is derived from an EMBL/GenBank/DDBJ whole genome shotgun (WGS) entry which is preliminary data.</text>
</comment>
<dbReference type="Pfam" id="PF02633">
    <property type="entry name" value="Creatininase"/>
    <property type="match status" value="1"/>
</dbReference>
<dbReference type="EC" id="3.5.2.10" evidence="6"/>
<evidence type="ECO:0000256" key="1">
    <source>
        <dbReference type="ARBA" id="ARBA00001947"/>
    </source>
</evidence>
<proteinExistence type="inferred from homology"/>
<sequence>MAENRAYILTEMTWPEVKEALDKVKVAVIPVGAHEQHGPHLVESCDAVRATEFCRLLAHRMYPKVIVAPTVNMGVSYHHMPFPGTISLKPATLISVLEDIVASLKVHGLKKFLFLNAHGGNQATLEVAATIIHEKLGIDIAWLQYTSLSREAMGQHIKSQLSGHSCEREVSEALYLAPHLVKKDRISPGDLKDLPYRYMSIGGGQIGVNYTFKQITANGALGDATRATYEAGKDIVEEALNRVCEFLEDFIGKR</sequence>
<dbReference type="AlphaFoldDB" id="A0A9X7J0U9"/>
<dbReference type="InterPro" id="IPR003785">
    <property type="entry name" value="Creatininase/forma_Hydrolase"/>
</dbReference>
<keyword evidence="4" id="KW-0862">Zinc</keyword>
<gene>
    <name evidence="6" type="primary">crnA_4</name>
    <name evidence="6" type="ORF">MOST_29330</name>
</gene>
<keyword evidence="7" id="KW-1185">Reference proteome</keyword>
<evidence type="ECO:0000313" key="6">
    <source>
        <dbReference type="EMBL" id="PRR70056.1"/>
    </source>
</evidence>
<evidence type="ECO:0000313" key="7">
    <source>
        <dbReference type="Proteomes" id="UP000239430"/>
    </source>
</evidence>
<dbReference type="GO" id="GO:0046872">
    <property type="term" value="F:metal ion binding"/>
    <property type="evidence" value="ECO:0007669"/>
    <property type="project" value="UniProtKB-KW"/>
</dbReference>
<accession>A0A9X7J0U9</accession>
<dbReference type="Proteomes" id="UP000239430">
    <property type="component" value="Unassembled WGS sequence"/>
</dbReference>
<dbReference type="GO" id="GO:0009231">
    <property type="term" value="P:riboflavin biosynthetic process"/>
    <property type="evidence" value="ECO:0007669"/>
    <property type="project" value="TreeGrafter"/>
</dbReference>
<evidence type="ECO:0000256" key="3">
    <source>
        <dbReference type="ARBA" id="ARBA00022801"/>
    </source>
</evidence>
<protein>
    <submittedName>
        <fullName evidence="6">Creatinine amidohydrolase</fullName>
        <ecNumber evidence="6">3.5.2.10</ecNumber>
    </submittedName>
</protein>
<comment type="similarity">
    <text evidence="5">Belongs to the creatininase superfamily.</text>
</comment>
<dbReference type="Gene3D" id="3.40.50.10310">
    <property type="entry name" value="Creatininase"/>
    <property type="match status" value="1"/>
</dbReference>
<keyword evidence="3 6" id="KW-0378">Hydrolase</keyword>
<evidence type="ECO:0000256" key="2">
    <source>
        <dbReference type="ARBA" id="ARBA00022723"/>
    </source>
</evidence>